<organism evidence="1 2">
    <name type="scientific">Streptomyces tricolor</name>
    <dbReference type="NCBI Taxonomy" id="68277"/>
    <lineage>
        <taxon>Bacteria</taxon>
        <taxon>Bacillati</taxon>
        <taxon>Actinomycetota</taxon>
        <taxon>Actinomycetes</taxon>
        <taxon>Kitasatosporales</taxon>
        <taxon>Streptomycetaceae</taxon>
        <taxon>Streptomyces</taxon>
        <taxon>Streptomyces violaceoruber group</taxon>
    </lineage>
</organism>
<gene>
    <name evidence="1" type="ORF">L0F81_22425</name>
</gene>
<accession>A0ABS9JKC1</accession>
<keyword evidence="2" id="KW-1185">Reference proteome</keyword>
<evidence type="ECO:0000313" key="2">
    <source>
        <dbReference type="Proteomes" id="UP001299012"/>
    </source>
</evidence>
<sequence>MTDVDFFPITLYPRRISADMLELPDAVIPLVRIAYAADVEPNDVILGDAPMGYRFSGYLCRPFLAAPTEHNQADCWECRTNMANYRPRKPVPQASGWAMDHYLDILESVEFARRHLDGGVIDLATGVHVHVCDRIVVVPAAFAKEVPAVASYQQFIRDATRARRESA</sequence>
<dbReference type="EMBL" id="JAKKZF010000093">
    <property type="protein sequence ID" value="MCG0066019.1"/>
    <property type="molecule type" value="Genomic_DNA"/>
</dbReference>
<proteinExistence type="predicted"/>
<reference evidence="1 2" key="1">
    <citation type="submission" date="2022-01" db="EMBL/GenBank/DDBJ databases">
        <title>Draft Genome Sequences of Seven Type Strains of the Genus Streptomyces.</title>
        <authorList>
            <person name="Aziz S."/>
            <person name="Coretto E."/>
            <person name="Chronakova A."/>
            <person name="Sproer C."/>
            <person name="Huber K."/>
            <person name="Nouioui I."/>
            <person name="Gross H."/>
        </authorList>
    </citation>
    <scope>NUCLEOTIDE SEQUENCE [LARGE SCALE GENOMIC DNA]</scope>
    <source>
        <strain evidence="1 2">DSM 41685</strain>
    </source>
</reference>
<name>A0ABS9JKC1_9ACTN</name>
<comment type="caution">
    <text evidence="1">The sequence shown here is derived from an EMBL/GenBank/DDBJ whole genome shotgun (WGS) entry which is preliminary data.</text>
</comment>
<dbReference type="Proteomes" id="UP001299012">
    <property type="component" value="Unassembled WGS sequence"/>
</dbReference>
<protein>
    <submittedName>
        <fullName evidence="1">Uncharacterized protein</fullName>
    </submittedName>
</protein>
<evidence type="ECO:0000313" key="1">
    <source>
        <dbReference type="EMBL" id="MCG0066019.1"/>
    </source>
</evidence>
<dbReference type="RefSeq" id="WP_086698159.1">
    <property type="nucleotide sequence ID" value="NZ_JAKKZF010000093.1"/>
</dbReference>